<keyword evidence="2" id="KW-0812">Transmembrane</keyword>
<organism evidence="4 5">
    <name type="scientific">Oerskovia turbata</name>
    <dbReference type="NCBI Taxonomy" id="1713"/>
    <lineage>
        <taxon>Bacteria</taxon>
        <taxon>Bacillati</taxon>
        <taxon>Actinomycetota</taxon>
        <taxon>Actinomycetes</taxon>
        <taxon>Micrococcales</taxon>
        <taxon>Cellulomonadaceae</taxon>
        <taxon>Oerskovia</taxon>
    </lineage>
</organism>
<feature type="transmembrane region" description="Helical" evidence="2">
    <location>
        <begin position="101"/>
        <end position="123"/>
    </location>
</feature>
<evidence type="ECO:0000256" key="2">
    <source>
        <dbReference type="SAM" id="Phobius"/>
    </source>
</evidence>
<feature type="transmembrane region" description="Helical" evidence="2">
    <location>
        <begin position="129"/>
        <end position="146"/>
    </location>
</feature>
<sequence length="366" mass="38531">MTTDSVPRSPRASRARGLGAAALRQWHLHPRWAMALRGAVAAAVAWVVGIVLPQPFSDYPYYAPLGAVVATTSTVARSVRESLQAVGAIVVGALVARGVDLVLAPSALSVALVVAVAILVAGWGLLGDMGSWAVTSALFVLIIGNADKVGYTGAYIGLVLVGALVGIGINLLFPPLPLVASDVDLDRLRDALADQLDHLADGLDSDVAPSPEEWDERRLLLGPVVDRSQRSAEQAREAAHINRRARRYAETTRAQGSRASALGVTSSVVGDLTRLVTGWERQDRDALAFGRSLRPLVRDALRAYADAVRSTAGTLADPEALGHVQDAAERLRQAVHDVRSGSDEDYFVAGATVLAIRRGVAALGEG</sequence>
<name>A0A4Q1KY31_9CELL</name>
<dbReference type="Proteomes" id="UP000290517">
    <property type="component" value="Unassembled WGS sequence"/>
</dbReference>
<proteinExistence type="predicted"/>
<accession>A0A4Q1KY31</accession>
<evidence type="ECO:0000313" key="5">
    <source>
        <dbReference type="Proteomes" id="UP000289805"/>
    </source>
</evidence>
<evidence type="ECO:0000313" key="6">
    <source>
        <dbReference type="Proteomes" id="UP000290517"/>
    </source>
</evidence>
<feature type="transmembrane region" description="Helical" evidence="2">
    <location>
        <begin position="153"/>
        <end position="173"/>
    </location>
</feature>
<dbReference type="EMBL" id="SDJR01000007">
    <property type="protein sequence ID" value="RXR25046.1"/>
    <property type="molecule type" value="Genomic_DNA"/>
</dbReference>
<dbReference type="STRING" id="1713.GCA_000718325_02294"/>
<feature type="transmembrane region" description="Helical" evidence="2">
    <location>
        <begin position="34"/>
        <end position="53"/>
    </location>
</feature>
<dbReference type="EMBL" id="SDJQ01000008">
    <property type="protein sequence ID" value="RXR35192.1"/>
    <property type="molecule type" value="Genomic_DNA"/>
</dbReference>
<evidence type="ECO:0000313" key="4">
    <source>
        <dbReference type="EMBL" id="RXR35192.1"/>
    </source>
</evidence>
<protein>
    <submittedName>
        <fullName evidence="4">FUSC family protein</fullName>
    </submittedName>
</protein>
<keyword evidence="6" id="KW-1185">Reference proteome</keyword>
<keyword evidence="2" id="KW-1133">Transmembrane helix</keyword>
<keyword evidence="2" id="KW-0472">Membrane</keyword>
<feature type="compositionally biased region" description="Basic and acidic residues" evidence="1">
    <location>
        <begin position="230"/>
        <end position="240"/>
    </location>
</feature>
<dbReference type="OrthoDB" id="3579456at2"/>
<feature type="region of interest" description="Disordered" evidence="1">
    <location>
        <begin position="230"/>
        <end position="256"/>
    </location>
</feature>
<dbReference type="RefSeq" id="WP_051703038.1">
    <property type="nucleotide sequence ID" value="NZ_JOFV01000009.1"/>
</dbReference>
<comment type="caution">
    <text evidence="4">The sequence shown here is derived from an EMBL/GenBank/DDBJ whole genome shotgun (WGS) entry which is preliminary data.</text>
</comment>
<evidence type="ECO:0000256" key="1">
    <source>
        <dbReference type="SAM" id="MobiDB-lite"/>
    </source>
</evidence>
<evidence type="ECO:0000313" key="3">
    <source>
        <dbReference type="EMBL" id="RXR25046.1"/>
    </source>
</evidence>
<reference evidence="5 6" key="1">
    <citation type="submission" date="2019-01" db="EMBL/GenBank/DDBJ databases">
        <title>Oerskovia turbata Genome sequencing and assembly.</title>
        <authorList>
            <person name="Dou T."/>
        </authorList>
    </citation>
    <scope>NUCLEOTIDE SEQUENCE [LARGE SCALE GENOMIC DNA]</scope>
    <source>
        <strain evidence="4 5">JCM12123</strain>
        <strain evidence="3 6">JCM3160</strain>
    </source>
</reference>
<dbReference type="AlphaFoldDB" id="A0A4Q1KY31"/>
<gene>
    <name evidence="3" type="ORF">EQW73_12235</name>
    <name evidence="4" type="ORF">EQW78_06205</name>
</gene>
<dbReference type="Proteomes" id="UP000289805">
    <property type="component" value="Unassembled WGS sequence"/>
</dbReference>